<dbReference type="EMBL" id="AMZH03001457">
    <property type="protein sequence ID" value="RRT79230.1"/>
    <property type="molecule type" value="Genomic_DNA"/>
</dbReference>
<evidence type="ECO:0000313" key="1">
    <source>
        <dbReference type="EMBL" id="RRT79230.1"/>
    </source>
</evidence>
<comment type="caution">
    <text evidence="1">The sequence shown here is derived from an EMBL/GenBank/DDBJ whole genome shotgun (WGS) entry which is preliminary data.</text>
</comment>
<sequence length="93" mass="10610">MPAGGRPTGGCPCKVVLAVADRPLTGGLGRSRPSHGRSYIPVFQIRMEKMKEVKRPPLEQYPHDGSLQQDSFNMILQLLLRGREENRRWWLKL</sequence>
<accession>A0A427ASL7</accession>
<organism evidence="1 2">
    <name type="scientific">Ensete ventricosum</name>
    <name type="common">Abyssinian banana</name>
    <name type="synonym">Musa ensete</name>
    <dbReference type="NCBI Taxonomy" id="4639"/>
    <lineage>
        <taxon>Eukaryota</taxon>
        <taxon>Viridiplantae</taxon>
        <taxon>Streptophyta</taxon>
        <taxon>Embryophyta</taxon>
        <taxon>Tracheophyta</taxon>
        <taxon>Spermatophyta</taxon>
        <taxon>Magnoliopsida</taxon>
        <taxon>Liliopsida</taxon>
        <taxon>Zingiberales</taxon>
        <taxon>Musaceae</taxon>
        <taxon>Ensete</taxon>
    </lineage>
</organism>
<gene>
    <name evidence="1" type="ORF">B296_00004767</name>
</gene>
<name>A0A427ASL7_ENSVE</name>
<dbReference type="AlphaFoldDB" id="A0A427ASL7"/>
<reference evidence="1 2" key="1">
    <citation type="journal article" date="2014" name="Agronomy (Basel)">
        <title>A Draft Genome Sequence for Ensete ventricosum, the Drought-Tolerant Tree Against Hunger.</title>
        <authorList>
            <person name="Harrison J."/>
            <person name="Moore K.A."/>
            <person name="Paszkiewicz K."/>
            <person name="Jones T."/>
            <person name="Grant M."/>
            <person name="Ambacheew D."/>
            <person name="Muzemil S."/>
            <person name="Studholme D.J."/>
        </authorList>
    </citation>
    <scope>NUCLEOTIDE SEQUENCE [LARGE SCALE GENOMIC DNA]</scope>
</reference>
<evidence type="ECO:0000313" key="2">
    <source>
        <dbReference type="Proteomes" id="UP000287651"/>
    </source>
</evidence>
<proteinExistence type="predicted"/>
<protein>
    <submittedName>
        <fullName evidence="1">Uncharacterized protein</fullName>
    </submittedName>
</protein>
<dbReference type="Proteomes" id="UP000287651">
    <property type="component" value="Unassembled WGS sequence"/>
</dbReference>